<evidence type="ECO:0000313" key="5">
    <source>
        <dbReference type="EMBL" id="OGG80713.1"/>
    </source>
</evidence>
<proteinExistence type="predicted"/>
<dbReference type="GO" id="GO:0003677">
    <property type="term" value="F:DNA binding"/>
    <property type="evidence" value="ECO:0007669"/>
    <property type="project" value="UniProtKB-KW"/>
</dbReference>
<dbReference type="STRING" id="1798512.A3A39_00085"/>
<feature type="domain" description="HTH hxlR-type" evidence="4">
    <location>
        <begin position="12"/>
        <end position="108"/>
    </location>
</feature>
<evidence type="ECO:0000313" key="6">
    <source>
        <dbReference type="Proteomes" id="UP000177372"/>
    </source>
</evidence>
<evidence type="ECO:0000259" key="4">
    <source>
        <dbReference type="PROSITE" id="PS51118"/>
    </source>
</evidence>
<dbReference type="SUPFAM" id="SSF46785">
    <property type="entry name" value="Winged helix' DNA-binding domain"/>
    <property type="match status" value="1"/>
</dbReference>
<evidence type="ECO:0000256" key="3">
    <source>
        <dbReference type="ARBA" id="ARBA00023163"/>
    </source>
</evidence>
<dbReference type="PANTHER" id="PTHR33204:SF18">
    <property type="entry name" value="TRANSCRIPTIONAL REGULATORY PROTEIN"/>
    <property type="match status" value="1"/>
</dbReference>
<dbReference type="InterPro" id="IPR036388">
    <property type="entry name" value="WH-like_DNA-bd_sf"/>
</dbReference>
<dbReference type="EMBL" id="MFLZ01000001">
    <property type="protein sequence ID" value="OGG80713.1"/>
    <property type="molecule type" value="Genomic_DNA"/>
</dbReference>
<gene>
    <name evidence="5" type="ORF">A3A39_00085</name>
</gene>
<keyword evidence="1" id="KW-0805">Transcription regulation</keyword>
<protein>
    <recommendedName>
        <fullName evidence="4">HTH hxlR-type domain-containing protein</fullName>
    </recommendedName>
</protein>
<organism evidence="5 6">
    <name type="scientific">Candidatus Kaiserbacteria bacterium RIFCSPLOWO2_01_FULL_54_13</name>
    <dbReference type="NCBI Taxonomy" id="1798512"/>
    <lineage>
        <taxon>Bacteria</taxon>
        <taxon>Candidatus Kaiseribacteriota</taxon>
    </lineage>
</organism>
<name>A0A1F6F4D4_9BACT</name>
<keyword evidence="3" id="KW-0804">Transcription</keyword>
<dbReference type="Pfam" id="PF01638">
    <property type="entry name" value="HxlR"/>
    <property type="match status" value="1"/>
</dbReference>
<accession>A0A1F6F4D4</accession>
<dbReference type="InterPro" id="IPR036390">
    <property type="entry name" value="WH_DNA-bd_sf"/>
</dbReference>
<evidence type="ECO:0000256" key="1">
    <source>
        <dbReference type="ARBA" id="ARBA00023015"/>
    </source>
</evidence>
<sequence length="108" mass="12498">MLRTGSQRRKLCPKSPVARVVDLLGDACSLLVMRDLLEKPQRFGALEDSLGGMSPRTLAKTLRRLEKDRLITRRHFNKPVRFHYELTPKGRAFQKVVDAMRAYGKRYL</sequence>
<dbReference type="InterPro" id="IPR002577">
    <property type="entry name" value="HTH_HxlR"/>
</dbReference>
<dbReference type="AlphaFoldDB" id="A0A1F6F4D4"/>
<dbReference type="PROSITE" id="PS51118">
    <property type="entry name" value="HTH_HXLR"/>
    <property type="match status" value="1"/>
</dbReference>
<evidence type="ECO:0000256" key="2">
    <source>
        <dbReference type="ARBA" id="ARBA00023125"/>
    </source>
</evidence>
<keyword evidence="2" id="KW-0238">DNA-binding</keyword>
<dbReference type="Gene3D" id="1.10.10.10">
    <property type="entry name" value="Winged helix-like DNA-binding domain superfamily/Winged helix DNA-binding domain"/>
    <property type="match status" value="1"/>
</dbReference>
<comment type="caution">
    <text evidence="5">The sequence shown here is derived from an EMBL/GenBank/DDBJ whole genome shotgun (WGS) entry which is preliminary data.</text>
</comment>
<reference evidence="5 6" key="1">
    <citation type="journal article" date="2016" name="Nat. Commun.">
        <title>Thousands of microbial genomes shed light on interconnected biogeochemical processes in an aquifer system.</title>
        <authorList>
            <person name="Anantharaman K."/>
            <person name="Brown C.T."/>
            <person name="Hug L.A."/>
            <person name="Sharon I."/>
            <person name="Castelle C.J."/>
            <person name="Probst A.J."/>
            <person name="Thomas B.C."/>
            <person name="Singh A."/>
            <person name="Wilkins M.J."/>
            <person name="Karaoz U."/>
            <person name="Brodie E.L."/>
            <person name="Williams K.H."/>
            <person name="Hubbard S.S."/>
            <person name="Banfield J.F."/>
        </authorList>
    </citation>
    <scope>NUCLEOTIDE SEQUENCE [LARGE SCALE GENOMIC DNA]</scope>
</reference>
<dbReference type="PANTHER" id="PTHR33204">
    <property type="entry name" value="TRANSCRIPTIONAL REGULATOR, MARR FAMILY"/>
    <property type="match status" value="1"/>
</dbReference>
<dbReference type="Proteomes" id="UP000177372">
    <property type="component" value="Unassembled WGS sequence"/>
</dbReference>